<dbReference type="Gene3D" id="3.90.1420.10">
    <property type="entry name" value="Rubisco LSMT, substrate-binding domain"/>
    <property type="match status" value="1"/>
</dbReference>
<proteinExistence type="predicted"/>
<feature type="chain" id="PRO_5030725396" description="Rubisco LSMT substrate-binding domain-containing protein" evidence="5">
    <location>
        <begin position="37"/>
        <end position="1431"/>
    </location>
</feature>
<feature type="region of interest" description="Disordered" evidence="4">
    <location>
        <begin position="836"/>
        <end position="865"/>
    </location>
</feature>
<keyword evidence="3" id="KW-0949">S-adenosyl-L-methionine</keyword>
<dbReference type="Gene3D" id="3.90.1410.10">
    <property type="entry name" value="set domain protein methyltransferase, domain 1"/>
    <property type="match status" value="1"/>
</dbReference>
<sequence>MGPLLAAQPRRQRGSRSSVQLRLTLLLAVGLCLVGAESPSPSLSSPATAAATPPPQGYGSDGGSSTWPPPLHMEADTVEDEDEVEEYVLESPTSIDKFMQEAMREAREAPGYKRDPNLNDIFPGGVVHKRALNIARERGMFRSVASAVILPALGGEGDRGVRALPPPAQLDVPVEESAAISAEASVAGNTSASASTPASQSKTAAATGAGSAWGSGDVLGGLLVMEGSKSQSGGNSPEAALRDVDTAAVGPDPDLLSSSFEDDGGGDDSRAAALVTPTDRYRRGAEVGAAIAAGAIANSGALPRPEAWGAAAHEALSPMEVPWLVAQQLAEAKAARAFKERRAKERERDQEQERLAADAQPPSPTSSSASSSSSSSRGSSLATSSSSASTSVSSAVADNDKVDERYATMLEWFQSKGGRLDGVNVTFVPGKAGDGRGLVATSRLEAGARVLRVPASLTLSSISARNLRVQGNQVGEHLKPLFASKPEQALAVLLLHEHLKEHLGTGSAWGPYLRTLGHPALGTPVLRALAGTYAAEVYSARQAEAMKIYQELSGGICSRAQSLCHRSPGRHQGGSFTRDDLRWSMGVVRSRAVWITRRTTGQKFLALVPFLDLMPHHPDAGGGATLELDNSIGVSVGCRAGAGAELAADRGNVTDAESLLRWHQVTPGNNPGNGVRLQLPGAEVEGADIIRKVELLRRWRKEMAMPPRGADLWRGASALGLYGDSDEELEAIKSATSQSTSHGRRVGLAALGPNGADGITVEEELMLTGQAATPAAAAAAAAKYVGLTAVPFARAGGGGGDFMLYSAPDPDEPGGDDPLLEHSRKELAKLALQTQAAAAFGESSETPGGDKEAGDAKTRSDGGDAAAEALRTSRDFFERGVPPPRGLDTLDLFLLRKGHLMSKCGRAADFLVHAAGPSAALMCSTRVLLANETEVKALEGGGPDPHWNGDRDVSGYQFSEARGRGEVHEPFDPSRPLSVANERAALKRLALAATNILMAYPTTEREDLERLLEDPDLATEDEDEGEDEDDLDNLDAEWDSDATAASASLTTGASVSDGEEFDAREASAATAAEGAATVADKDNTTRRRRMPRSIRVPGGLVQSAVALRLREKRLLKSAVRWLALRASTLDQLLYQVDEKERERVARGARAEARRARGVHLRHEYATPRNLSSVEVDVVVPETPDRPAANRKATVWVREGDVLEAVVRTFMAEHSLLDSAFGILTDALRRAVRPRPRLLVAVPVIVPAGVKEVLAVREGDNVSEIVHIFADLHEIPDGVVPGLSAKVSDTLRARSARRLLLSVPVSAPDGRTVHLEVRDGEQHDLLRLTAEWVAAERIPADTVEQIANAAFSRLGDVLVAMPVDVPGRVRQMLHVRVRDAEGVRTTVESFCEVNDLGAEAVLPLVRGALSRLNPGSILINADPPPKSAGEGT</sequence>
<reference evidence="7" key="1">
    <citation type="submission" date="2021-01" db="EMBL/GenBank/DDBJ databases">
        <authorList>
            <person name="Corre E."/>
            <person name="Pelletier E."/>
            <person name="Niang G."/>
            <person name="Scheremetjew M."/>
            <person name="Finn R."/>
            <person name="Kale V."/>
            <person name="Holt S."/>
            <person name="Cochrane G."/>
            <person name="Meng A."/>
            <person name="Brown T."/>
            <person name="Cohen L."/>
        </authorList>
    </citation>
    <scope>NUCLEOTIDE SEQUENCE</scope>
    <source>
        <strain evidence="7">SL-175</strain>
    </source>
</reference>
<feature type="region of interest" description="Disordered" evidence="4">
    <location>
        <begin position="336"/>
        <end position="397"/>
    </location>
</feature>
<feature type="compositionally biased region" description="Low complexity" evidence="4">
    <location>
        <begin position="357"/>
        <end position="395"/>
    </location>
</feature>
<accession>A0A7S0SNM6</accession>
<evidence type="ECO:0000259" key="6">
    <source>
        <dbReference type="Pfam" id="PF09273"/>
    </source>
</evidence>
<evidence type="ECO:0000256" key="5">
    <source>
        <dbReference type="SAM" id="SignalP"/>
    </source>
</evidence>
<dbReference type="InterPro" id="IPR015353">
    <property type="entry name" value="Rubisco_LSMT_subst-bd"/>
</dbReference>
<feature type="compositionally biased region" description="Low complexity" evidence="4">
    <location>
        <begin position="38"/>
        <end position="51"/>
    </location>
</feature>
<feature type="signal peptide" evidence="5">
    <location>
        <begin position="1"/>
        <end position="36"/>
    </location>
</feature>
<feature type="domain" description="Rubisco LSMT substrate-binding" evidence="6">
    <location>
        <begin position="893"/>
        <end position="1115"/>
    </location>
</feature>
<dbReference type="Pfam" id="PF09273">
    <property type="entry name" value="Rubis-subs-bind"/>
    <property type="match status" value="1"/>
</dbReference>
<dbReference type="GO" id="GO:0032259">
    <property type="term" value="P:methylation"/>
    <property type="evidence" value="ECO:0007669"/>
    <property type="project" value="UniProtKB-KW"/>
</dbReference>
<evidence type="ECO:0000313" key="7">
    <source>
        <dbReference type="EMBL" id="CAD8709194.1"/>
    </source>
</evidence>
<feature type="compositionally biased region" description="Low complexity" evidence="4">
    <location>
        <begin position="1044"/>
        <end position="1056"/>
    </location>
</feature>
<evidence type="ECO:0000256" key="3">
    <source>
        <dbReference type="ARBA" id="ARBA00022691"/>
    </source>
</evidence>
<feature type="compositionally biased region" description="Basic and acidic residues" evidence="4">
    <location>
        <begin position="336"/>
        <end position="356"/>
    </location>
</feature>
<dbReference type="EMBL" id="HBFC01019816">
    <property type="protein sequence ID" value="CAD8709194.1"/>
    <property type="molecule type" value="Transcribed_RNA"/>
</dbReference>
<keyword evidence="5" id="KW-0732">Signal</keyword>
<evidence type="ECO:0000256" key="1">
    <source>
        <dbReference type="ARBA" id="ARBA00022603"/>
    </source>
</evidence>
<gene>
    <name evidence="7" type="ORF">MANT1106_LOCUS11877</name>
</gene>
<dbReference type="CDD" id="cd10527">
    <property type="entry name" value="SET_LSMT"/>
    <property type="match status" value="1"/>
</dbReference>
<dbReference type="GO" id="GO:0016279">
    <property type="term" value="F:protein-lysine N-methyltransferase activity"/>
    <property type="evidence" value="ECO:0007669"/>
    <property type="project" value="TreeGrafter"/>
</dbReference>
<feature type="region of interest" description="Disordered" evidence="4">
    <location>
        <begin position="1044"/>
        <end position="1088"/>
    </location>
</feature>
<organism evidence="7">
    <name type="scientific">Mantoniella antarctica</name>
    <dbReference type="NCBI Taxonomy" id="81844"/>
    <lineage>
        <taxon>Eukaryota</taxon>
        <taxon>Viridiplantae</taxon>
        <taxon>Chlorophyta</taxon>
        <taxon>Mamiellophyceae</taxon>
        <taxon>Mamiellales</taxon>
        <taxon>Mamiellaceae</taxon>
        <taxon>Mantoniella</taxon>
    </lineage>
</organism>
<evidence type="ECO:0000256" key="2">
    <source>
        <dbReference type="ARBA" id="ARBA00022679"/>
    </source>
</evidence>
<feature type="compositionally biased region" description="Low complexity" evidence="4">
    <location>
        <begin position="1066"/>
        <end position="1078"/>
    </location>
</feature>
<protein>
    <recommendedName>
        <fullName evidence="6">Rubisco LSMT substrate-binding domain-containing protein</fullName>
    </recommendedName>
</protein>
<keyword evidence="2" id="KW-0808">Transferase</keyword>
<feature type="compositionally biased region" description="Basic and acidic residues" evidence="4">
    <location>
        <begin position="848"/>
        <end position="862"/>
    </location>
</feature>
<keyword evidence="1" id="KW-0489">Methyltransferase</keyword>
<name>A0A7S0SNM6_9CHLO</name>
<dbReference type="PANTHER" id="PTHR13271">
    <property type="entry name" value="UNCHARACTERIZED PUTATIVE METHYLTRANSFERASE"/>
    <property type="match status" value="1"/>
</dbReference>
<feature type="region of interest" description="Disordered" evidence="4">
    <location>
        <begin position="38"/>
        <end position="71"/>
    </location>
</feature>
<dbReference type="InterPro" id="IPR050600">
    <property type="entry name" value="SETD3_SETD6_MTase"/>
</dbReference>
<feature type="region of interest" description="Disordered" evidence="4">
    <location>
        <begin position="248"/>
        <end position="277"/>
    </location>
</feature>
<dbReference type="SUPFAM" id="SSF82199">
    <property type="entry name" value="SET domain"/>
    <property type="match status" value="1"/>
</dbReference>
<evidence type="ECO:0000256" key="4">
    <source>
        <dbReference type="SAM" id="MobiDB-lite"/>
    </source>
</evidence>
<dbReference type="InterPro" id="IPR036464">
    <property type="entry name" value="Rubisco_LSMT_subst-bd_sf"/>
</dbReference>
<dbReference type="InterPro" id="IPR046341">
    <property type="entry name" value="SET_dom_sf"/>
</dbReference>